<accession>A0A243WFM8</accession>
<feature type="compositionally biased region" description="Polar residues" evidence="1">
    <location>
        <begin position="39"/>
        <end position="51"/>
    </location>
</feature>
<feature type="region of interest" description="Disordered" evidence="1">
    <location>
        <begin position="16"/>
        <end position="100"/>
    </location>
</feature>
<evidence type="ECO:0008006" key="5">
    <source>
        <dbReference type="Google" id="ProtNLM"/>
    </source>
</evidence>
<sequence length="279" mass="30327">MLALAGASLLAAPGAALAQTDTTSTKPQLNTAPPGAKPQLNTAPPGSTAPSYPSYEKKAPRPAVPVPVPPPIDEPLPSQQTRPSKDNPSGLSFPKGTSSAEQPKPVYKYFVYSNFGLGYNSYYGYGQFSASIAPAIGYRVTDKLSFGPGITYAYNNYSYAAGYLGPNSPKINGGFSNLGFKFFGQYMVYNQFFIHAEYEVTQAQLPVVDQNGFPVLDQRGNLFKYKTTVYTPLAGVGYRQQFSDRAAADIVLLYNFNDGYQDIYGQPVIRFSFLYNLGK</sequence>
<protein>
    <recommendedName>
        <fullName evidence="5">Outer membrane protein beta-barrel domain-containing protein</fullName>
    </recommendedName>
</protein>
<name>A0A243WFM8_9BACT</name>
<feature type="compositionally biased region" description="Pro residues" evidence="1">
    <location>
        <begin position="62"/>
        <end position="74"/>
    </location>
</feature>
<feature type="compositionally biased region" description="Polar residues" evidence="1">
    <location>
        <begin position="19"/>
        <end position="31"/>
    </location>
</feature>
<comment type="caution">
    <text evidence="3">The sequence shown here is derived from an EMBL/GenBank/DDBJ whole genome shotgun (WGS) entry which is preliminary data.</text>
</comment>
<keyword evidence="4" id="KW-1185">Reference proteome</keyword>
<keyword evidence="2" id="KW-0732">Signal</keyword>
<organism evidence="3 4">
    <name type="scientific">Hymenobacter crusticola</name>
    <dbReference type="NCBI Taxonomy" id="1770526"/>
    <lineage>
        <taxon>Bacteria</taxon>
        <taxon>Pseudomonadati</taxon>
        <taxon>Bacteroidota</taxon>
        <taxon>Cytophagia</taxon>
        <taxon>Cytophagales</taxon>
        <taxon>Hymenobacteraceae</taxon>
        <taxon>Hymenobacter</taxon>
    </lineage>
</organism>
<dbReference type="AlphaFoldDB" id="A0A243WFM8"/>
<feature type="chain" id="PRO_5012715473" description="Outer membrane protein beta-barrel domain-containing protein" evidence="2">
    <location>
        <begin position="19"/>
        <end position="279"/>
    </location>
</feature>
<proteinExistence type="predicted"/>
<evidence type="ECO:0000256" key="2">
    <source>
        <dbReference type="SAM" id="SignalP"/>
    </source>
</evidence>
<evidence type="ECO:0000313" key="4">
    <source>
        <dbReference type="Proteomes" id="UP000194873"/>
    </source>
</evidence>
<reference evidence="3 4" key="1">
    <citation type="submission" date="2017-01" db="EMBL/GenBank/DDBJ databases">
        <title>A new Hymenobacter.</title>
        <authorList>
            <person name="Liang Y."/>
            <person name="Feng F."/>
        </authorList>
    </citation>
    <scope>NUCLEOTIDE SEQUENCE [LARGE SCALE GENOMIC DNA]</scope>
    <source>
        <strain evidence="3">MIMBbqt21</strain>
    </source>
</reference>
<gene>
    <name evidence="3" type="ORF">BXP70_07360</name>
</gene>
<feature type="compositionally biased region" description="Polar residues" evidence="1">
    <location>
        <begin position="78"/>
        <end position="100"/>
    </location>
</feature>
<feature type="signal peptide" evidence="2">
    <location>
        <begin position="1"/>
        <end position="18"/>
    </location>
</feature>
<evidence type="ECO:0000313" key="3">
    <source>
        <dbReference type="EMBL" id="OUJ74586.1"/>
    </source>
</evidence>
<dbReference type="Proteomes" id="UP000194873">
    <property type="component" value="Unassembled WGS sequence"/>
</dbReference>
<dbReference type="EMBL" id="MTSE01000003">
    <property type="protein sequence ID" value="OUJ74586.1"/>
    <property type="molecule type" value="Genomic_DNA"/>
</dbReference>
<evidence type="ECO:0000256" key="1">
    <source>
        <dbReference type="SAM" id="MobiDB-lite"/>
    </source>
</evidence>